<evidence type="ECO:0000313" key="14">
    <source>
        <dbReference type="Proteomes" id="UP001608902"/>
    </source>
</evidence>
<evidence type="ECO:0000256" key="1">
    <source>
        <dbReference type="ARBA" id="ARBA00004610"/>
    </source>
</evidence>
<evidence type="ECO:0000256" key="7">
    <source>
        <dbReference type="ARBA" id="ARBA00022949"/>
    </source>
</evidence>
<dbReference type="PANTHER" id="PTHR11893:SF36">
    <property type="entry name" value="INNEXIN-5"/>
    <property type="match status" value="1"/>
</dbReference>
<evidence type="ECO:0000256" key="10">
    <source>
        <dbReference type="ARBA" id="ARBA00023136"/>
    </source>
</evidence>
<dbReference type="Pfam" id="PF00876">
    <property type="entry name" value="Innexin"/>
    <property type="match status" value="1"/>
</dbReference>
<dbReference type="GO" id="GO:0005886">
    <property type="term" value="C:plasma membrane"/>
    <property type="evidence" value="ECO:0007669"/>
    <property type="project" value="UniProtKB-SubCell"/>
</dbReference>
<keyword evidence="3 12" id="KW-0813">Transport</keyword>
<keyword evidence="10 12" id="KW-0472">Membrane</keyword>
<keyword evidence="14" id="KW-1185">Reference proteome</keyword>
<organism evidence="13 14">
    <name type="scientific">Gnathostoma spinigerum</name>
    <dbReference type="NCBI Taxonomy" id="75299"/>
    <lineage>
        <taxon>Eukaryota</taxon>
        <taxon>Metazoa</taxon>
        <taxon>Ecdysozoa</taxon>
        <taxon>Nematoda</taxon>
        <taxon>Chromadorea</taxon>
        <taxon>Rhabditida</taxon>
        <taxon>Spirurina</taxon>
        <taxon>Gnathostomatomorpha</taxon>
        <taxon>Gnathostomatoidea</taxon>
        <taxon>Gnathostomatidae</taxon>
        <taxon>Gnathostoma</taxon>
    </lineage>
</organism>
<dbReference type="Proteomes" id="UP001608902">
    <property type="component" value="Unassembled WGS sequence"/>
</dbReference>
<evidence type="ECO:0000256" key="2">
    <source>
        <dbReference type="ARBA" id="ARBA00004651"/>
    </source>
</evidence>
<comment type="function">
    <text evidence="12">Structural component of the gap junctions.</text>
</comment>
<evidence type="ECO:0000313" key="13">
    <source>
        <dbReference type="EMBL" id="MFH4983351.1"/>
    </source>
</evidence>
<sequence>MCDVSVREMGNTHNWTVQCVLMVNMFAEKIFVFLWFWFAVVAVFTLMNMIYWLYVTFSQSESRAFVKKYLEYNNIEAFGPDIDVFIRDSMCKDGVTILRLMSDNCGDFGVAEIVKQLWKVHIRSGITEPHIK</sequence>
<keyword evidence="7" id="KW-0965">Cell junction</keyword>
<dbReference type="PANTHER" id="PTHR11893">
    <property type="entry name" value="INNEXIN"/>
    <property type="match status" value="1"/>
</dbReference>
<keyword evidence="8 12" id="KW-1133">Transmembrane helix</keyword>
<accession>A0ABD6F0E1</accession>
<keyword evidence="11 12" id="KW-0407">Ion channel</keyword>
<evidence type="ECO:0000256" key="4">
    <source>
        <dbReference type="ARBA" id="ARBA00022475"/>
    </source>
</evidence>
<keyword evidence="4" id="KW-1003">Cell membrane</keyword>
<keyword evidence="9 12" id="KW-0406">Ion transport</keyword>
<proteinExistence type="inferred from homology"/>
<comment type="caution">
    <text evidence="12">Lacks conserved residue(s) required for the propagation of feature annotation.</text>
</comment>
<dbReference type="PROSITE" id="PS51013">
    <property type="entry name" value="PANNEXIN"/>
    <property type="match status" value="1"/>
</dbReference>
<comment type="subcellular location">
    <subcellularLocation>
        <location evidence="1">Cell junction</location>
        <location evidence="1">Gap junction</location>
    </subcellularLocation>
    <subcellularLocation>
        <location evidence="2 12">Cell membrane</location>
        <topology evidence="2 12">Multi-pass membrane protein</topology>
    </subcellularLocation>
</comment>
<keyword evidence="6" id="KW-0303">Gap junction</keyword>
<keyword evidence="5 12" id="KW-0812">Transmembrane</keyword>
<evidence type="ECO:0000256" key="11">
    <source>
        <dbReference type="ARBA" id="ARBA00023303"/>
    </source>
</evidence>
<dbReference type="AlphaFoldDB" id="A0ABD6F0E1"/>
<evidence type="ECO:0000256" key="8">
    <source>
        <dbReference type="ARBA" id="ARBA00022989"/>
    </source>
</evidence>
<evidence type="ECO:0000256" key="3">
    <source>
        <dbReference type="ARBA" id="ARBA00022448"/>
    </source>
</evidence>
<comment type="similarity">
    <text evidence="12">Belongs to the pannexin family.</text>
</comment>
<comment type="caution">
    <text evidence="13">The sequence shown here is derived from an EMBL/GenBank/DDBJ whole genome shotgun (WGS) entry which is preliminary data.</text>
</comment>
<dbReference type="GO" id="GO:0034220">
    <property type="term" value="P:monoatomic ion transmembrane transport"/>
    <property type="evidence" value="ECO:0007669"/>
    <property type="project" value="UniProtKB-KW"/>
</dbReference>
<evidence type="ECO:0000256" key="9">
    <source>
        <dbReference type="ARBA" id="ARBA00023065"/>
    </source>
</evidence>
<evidence type="ECO:0000256" key="12">
    <source>
        <dbReference type="RuleBase" id="RU010713"/>
    </source>
</evidence>
<dbReference type="InterPro" id="IPR000990">
    <property type="entry name" value="Innexin"/>
</dbReference>
<evidence type="ECO:0000256" key="5">
    <source>
        <dbReference type="ARBA" id="ARBA00022692"/>
    </source>
</evidence>
<protein>
    <recommendedName>
        <fullName evidence="12">Innexin</fullName>
    </recommendedName>
</protein>
<dbReference type="GO" id="GO:0005921">
    <property type="term" value="C:gap junction"/>
    <property type="evidence" value="ECO:0007669"/>
    <property type="project" value="UniProtKB-SubCell"/>
</dbReference>
<reference evidence="13 14" key="1">
    <citation type="submission" date="2024-08" db="EMBL/GenBank/DDBJ databases">
        <title>Gnathostoma spinigerum genome.</title>
        <authorList>
            <person name="Gonzalez-Bertolin B."/>
            <person name="Monzon S."/>
            <person name="Zaballos A."/>
            <person name="Jimenez P."/>
            <person name="Dekumyoy P."/>
            <person name="Varona S."/>
            <person name="Cuesta I."/>
            <person name="Sumanam S."/>
            <person name="Adisakwattana P."/>
            <person name="Gasser R.B."/>
            <person name="Hernandez-Gonzalez A."/>
            <person name="Young N.D."/>
            <person name="Perteguer M.J."/>
        </authorList>
    </citation>
    <scope>NUCLEOTIDE SEQUENCE [LARGE SCALE GENOMIC DNA]</scope>
    <source>
        <strain evidence="13">AL3</strain>
        <tissue evidence="13">Liver</tissue>
    </source>
</reference>
<name>A0ABD6F0E1_9BILA</name>
<gene>
    <name evidence="12" type="primary">inx</name>
    <name evidence="13" type="ORF">AB6A40_010060</name>
</gene>
<dbReference type="EMBL" id="JBGFUD010011983">
    <property type="protein sequence ID" value="MFH4983351.1"/>
    <property type="molecule type" value="Genomic_DNA"/>
</dbReference>
<evidence type="ECO:0000256" key="6">
    <source>
        <dbReference type="ARBA" id="ARBA00022868"/>
    </source>
</evidence>
<feature type="transmembrane region" description="Helical" evidence="12">
    <location>
        <begin position="30"/>
        <end position="54"/>
    </location>
</feature>